<proteinExistence type="inferred from homology"/>
<evidence type="ECO:0000256" key="3">
    <source>
        <dbReference type="PIRNR" id="PIRNR000124"/>
    </source>
</evidence>
<dbReference type="AlphaFoldDB" id="A0A437MJ90"/>
<dbReference type="InterPro" id="IPR014027">
    <property type="entry name" value="UDP-Glc/GDP-Man_DH_C"/>
</dbReference>
<dbReference type="EC" id="1.1.1.336" evidence="5"/>
<feature type="domain" description="UDP-glucose/GDP-mannose dehydrogenase C-terminal" evidence="4">
    <location>
        <begin position="313"/>
        <end position="404"/>
    </location>
</feature>
<name>A0A437MJ90_9PROT</name>
<dbReference type="SMART" id="SM00984">
    <property type="entry name" value="UDPG_MGDP_dh_C"/>
    <property type="match status" value="1"/>
</dbReference>
<dbReference type="InterPro" id="IPR014026">
    <property type="entry name" value="UDP-Glc/GDP-Man_DH_dimer"/>
</dbReference>
<evidence type="ECO:0000313" key="5">
    <source>
        <dbReference type="EMBL" id="RVT97693.1"/>
    </source>
</evidence>
<accession>A0A437MJ90</accession>
<comment type="similarity">
    <text evidence="3">Belongs to the UDP-glucose/GDP-mannose dehydrogenase family.</text>
</comment>
<dbReference type="SUPFAM" id="SSF52413">
    <property type="entry name" value="UDP-glucose/GDP-mannose dehydrogenase C-terminal domain"/>
    <property type="match status" value="1"/>
</dbReference>
<dbReference type="Pfam" id="PF00984">
    <property type="entry name" value="UDPG_MGDP_dh"/>
    <property type="match status" value="1"/>
</dbReference>
<reference evidence="5 6" key="1">
    <citation type="submission" date="2019-01" db="EMBL/GenBank/DDBJ databases">
        <authorList>
            <person name="Chen W.-M."/>
        </authorList>
    </citation>
    <scope>NUCLEOTIDE SEQUENCE [LARGE SCALE GENOMIC DNA]</scope>
    <source>
        <strain evidence="5 6">CCP-6</strain>
    </source>
</reference>
<dbReference type="Gene3D" id="3.40.50.720">
    <property type="entry name" value="NAD(P)-binding Rossmann-like Domain"/>
    <property type="match status" value="2"/>
</dbReference>
<protein>
    <submittedName>
        <fullName evidence="5">UDP-N-acetyl-D-mannosamine dehydrogenase</fullName>
        <ecNumber evidence="5">1.1.1.336</ecNumber>
    </submittedName>
</protein>
<dbReference type="NCBIfam" id="NF008286">
    <property type="entry name" value="PRK11064.1"/>
    <property type="match status" value="1"/>
</dbReference>
<dbReference type="NCBIfam" id="TIGR03026">
    <property type="entry name" value="NDP-sugDHase"/>
    <property type="match status" value="1"/>
</dbReference>
<dbReference type="GO" id="GO:0000271">
    <property type="term" value="P:polysaccharide biosynthetic process"/>
    <property type="evidence" value="ECO:0007669"/>
    <property type="project" value="InterPro"/>
</dbReference>
<comment type="caution">
    <text evidence="5">The sequence shown here is derived from an EMBL/GenBank/DDBJ whole genome shotgun (WGS) entry which is preliminary data.</text>
</comment>
<dbReference type="GO" id="GO:0016628">
    <property type="term" value="F:oxidoreductase activity, acting on the CH-CH group of donors, NAD or NADP as acceptor"/>
    <property type="evidence" value="ECO:0007669"/>
    <property type="project" value="InterPro"/>
</dbReference>
<dbReference type="GO" id="GO:0089714">
    <property type="term" value="F:UDP-N-acetyl-D-mannosamine dehydrogenase activity"/>
    <property type="evidence" value="ECO:0007669"/>
    <property type="project" value="UniProtKB-EC"/>
</dbReference>
<sequence length="406" mass="42346">MSEVCVTGLGYVGLPSAALLAARGHRVWGCDTSAAVVAAVNGACPHFQEPDLAMLLQAAVQTGRLSAGPSPVAADYHLIAVPTPFTADRRPDLSFLHAAGDAIAPLLRPGDCVIVESTCPVGATEGLAARLALARPDLRLPALGRPGDIHIAHCPERVLPGQALKELIANDRIIGGMTPGCAARARALYESFATGACLVTDCRTAEFAKLSENAYRDANIAFANELAGIAEAVGVDIWQAIALANRHPRVGILRPGPGVGGHCIAVDPWFLVDAAPDAAPLIRTARAVNDARPRDVAARLRAMAARLKAPRLAILGLSYKPDIEDLRESPALAIAVEMAGETGLELMVVEPHLAALPASLAGRARQVTLAEALEEADIIAILVAHRAFHGLRPEGKMVLDTVGLLA</sequence>
<gene>
    <name evidence="5" type="ORF">EOD42_07735</name>
</gene>
<dbReference type="InterPro" id="IPR036291">
    <property type="entry name" value="NAD(P)-bd_dom_sf"/>
</dbReference>
<dbReference type="InterPro" id="IPR001732">
    <property type="entry name" value="UDP-Glc/GDP-Man_DH_N"/>
</dbReference>
<dbReference type="EMBL" id="SACL01000002">
    <property type="protein sequence ID" value="RVT97693.1"/>
    <property type="molecule type" value="Genomic_DNA"/>
</dbReference>
<dbReference type="InterPro" id="IPR008927">
    <property type="entry name" value="6-PGluconate_DH-like_C_sf"/>
</dbReference>
<dbReference type="SUPFAM" id="SSF51735">
    <property type="entry name" value="NAD(P)-binding Rossmann-fold domains"/>
    <property type="match status" value="1"/>
</dbReference>
<evidence type="ECO:0000259" key="4">
    <source>
        <dbReference type="SMART" id="SM00984"/>
    </source>
</evidence>
<dbReference type="PANTHER" id="PTHR43491:SF1">
    <property type="entry name" value="UDP-N-ACETYL-D-MANNOSAMINE DEHYDROGENASE"/>
    <property type="match status" value="1"/>
</dbReference>
<evidence type="ECO:0000256" key="1">
    <source>
        <dbReference type="ARBA" id="ARBA00023002"/>
    </source>
</evidence>
<organism evidence="5 6">
    <name type="scientific">Rhodovarius crocodyli</name>
    <dbReference type="NCBI Taxonomy" id="1979269"/>
    <lineage>
        <taxon>Bacteria</taxon>
        <taxon>Pseudomonadati</taxon>
        <taxon>Pseudomonadota</taxon>
        <taxon>Alphaproteobacteria</taxon>
        <taxon>Acetobacterales</taxon>
        <taxon>Roseomonadaceae</taxon>
        <taxon>Rhodovarius</taxon>
    </lineage>
</organism>
<keyword evidence="2" id="KW-0520">NAD</keyword>
<dbReference type="GO" id="GO:0051287">
    <property type="term" value="F:NAD binding"/>
    <property type="evidence" value="ECO:0007669"/>
    <property type="project" value="InterPro"/>
</dbReference>
<keyword evidence="1 5" id="KW-0560">Oxidoreductase</keyword>
<dbReference type="RefSeq" id="WP_127786922.1">
    <property type="nucleotide sequence ID" value="NZ_SACL01000002.1"/>
</dbReference>
<dbReference type="PANTHER" id="PTHR43491">
    <property type="entry name" value="UDP-N-ACETYL-D-MANNOSAMINE DEHYDROGENASE"/>
    <property type="match status" value="1"/>
</dbReference>
<evidence type="ECO:0000256" key="2">
    <source>
        <dbReference type="ARBA" id="ARBA00023027"/>
    </source>
</evidence>
<dbReference type="PIRSF" id="PIRSF000124">
    <property type="entry name" value="UDPglc_GDPman_dh"/>
    <property type="match status" value="1"/>
</dbReference>
<dbReference type="InterPro" id="IPR028359">
    <property type="entry name" value="UDP_ManNAc/GlcNAc_DH"/>
</dbReference>
<dbReference type="PIRSF" id="PIRSF500136">
    <property type="entry name" value="UDP_ManNAc_DH"/>
    <property type="match status" value="1"/>
</dbReference>
<dbReference type="Proteomes" id="UP000282957">
    <property type="component" value="Unassembled WGS sequence"/>
</dbReference>
<dbReference type="SUPFAM" id="SSF48179">
    <property type="entry name" value="6-phosphogluconate dehydrogenase C-terminal domain-like"/>
    <property type="match status" value="1"/>
</dbReference>
<keyword evidence="6" id="KW-1185">Reference proteome</keyword>
<evidence type="ECO:0000313" key="6">
    <source>
        <dbReference type="Proteomes" id="UP000282957"/>
    </source>
</evidence>
<dbReference type="OrthoDB" id="9803238at2"/>
<dbReference type="InterPro" id="IPR036220">
    <property type="entry name" value="UDP-Glc/GDP-Man_DH_C_sf"/>
</dbReference>
<dbReference type="Pfam" id="PF03721">
    <property type="entry name" value="UDPG_MGDP_dh_N"/>
    <property type="match status" value="1"/>
</dbReference>
<dbReference type="Pfam" id="PF03720">
    <property type="entry name" value="UDPG_MGDP_dh_C"/>
    <property type="match status" value="1"/>
</dbReference>
<dbReference type="InterPro" id="IPR017476">
    <property type="entry name" value="UDP-Glc/GDP-Man"/>
</dbReference>